<evidence type="ECO:0000256" key="1">
    <source>
        <dbReference type="SAM" id="MobiDB-lite"/>
    </source>
</evidence>
<reference evidence="3" key="1">
    <citation type="submission" date="2021-02" db="EMBL/GenBank/DDBJ databases">
        <authorList>
            <person name="Dougan E. K."/>
            <person name="Rhodes N."/>
            <person name="Thang M."/>
            <person name="Chan C."/>
        </authorList>
    </citation>
    <scope>NUCLEOTIDE SEQUENCE</scope>
</reference>
<keyword evidence="2" id="KW-0472">Membrane</keyword>
<feature type="region of interest" description="Disordered" evidence="1">
    <location>
        <begin position="1"/>
        <end position="25"/>
    </location>
</feature>
<feature type="compositionally biased region" description="Basic and acidic residues" evidence="1">
    <location>
        <begin position="278"/>
        <end position="287"/>
    </location>
</feature>
<feature type="compositionally biased region" description="Low complexity" evidence="1">
    <location>
        <begin position="220"/>
        <end position="233"/>
    </location>
</feature>
<keyword evidence="2" id="KW-0812">Transmembrane</keyword>
<dbReference type="Proteomes" id="UP000654075">
    <property type="component" value="Unassembled WGS sequence"/>
</dbReference>
<gene>
    <name evidence="3" type="ORF">PGLA1383_LOCUS38944</name>
</gene>
<sequence>MTASGRGNAFSKVVDVDDDDEEERQQISQKAQELFLKAQDFYTKQGAKDDALLLFQNAEAAMQPLLGCGGLANLTPEELEAVLKGRLHMAVITAHLEHLPDRWKKVKELAEDVLQFDFNNAHGRWLRGLSLLHGSKLRQEAEEECRRAVECARLQGKGGEADQWEAEIKRCFADDGPQVNETLEFDSADQGHELKGDEAVQGAGNSSSSTAPVPLEQAPKSGAAGSAGAMKKGFFNRPSGRPSQKEAPPAHPSGASQAAAAAPVPSTRKPSEAPTDSAESRAKEQALRDEVTHLKKKLLEQENEARQGLVRKLSEQESKFSSDRRHWCESLELVAAEVQHCLGKLDSGGASASTARARELRVQASVQQVQESIQAGKTWVEKEQQRQTDFHTEVLTLQEMTSRELRERQDASQQQCTELRDLAKSIADLRTATKAVGDYVRFQSAGEQENMEPDLQQMAERVADFHALPREAKMAAMLDDGAVLRLMVMTSVLGMLFMLALLVEAFSARSCRFVCAR</sequence>
<organism evidence="3 4">
    <name type="scientific">Polarella glacialis</name>
    <name type="common">Dinoflagellate</name>
    <dbReference type="NCBI Taxonomy" id="89957"/>
    <lineage>
        <taxon>Eukaryota</taxon>
        <taxon>Sar</taxon>
        <taxon>Alveolata</taxon>
        <taxon>Dinophyceae</taxon>
        <taxon>Suessiales</taxon>
        <taxon>Suessiaceae</taxon>
        <taxon>Polarella</taxon>
    </lineage>
</organism>
<evidence type="ECO:0000313" key="3">
    <source>
        <dbReference type="EMBL" id="CAE8621425.1"/>
    </source>
</evidence>
<protein>
    <submittedName>
        <fullName evidence="3">Uncharacterized protein</fullName>
    </submittedName>
</protein>
<evidence type="ECO:0000313" key="4">
    <source>
        <dbReference type="Proteomes" id="UP000654075"/>
    </source>
</evidence>
<dbReference type="OrthoDB" id="515887at2759"/>
<dbReference type="EMBL" id="CAJNNV010027739">
    <property type="protein sequence ID" value="CAE8621425.1"/>
    <property type="molecule type" value="Genomic_DNA"/>
</dbReference>
<name>A0A813G3H4_POLGL</name>
<comment type="caution">
    <text evidence="3">The sequence shown here is derived from an EMBL/GenBank/DDBJ whole genome shotgun (WGS) entry which is preliminary data.</text>
</comment>
<feature type="region of interest" description="Disordered" evidence="1">
    <location>
        <begin position="197"/>
        <end position="287"/>
    </location>
</feature>
<proteinExistence type="predicted"/>
<dbReference type="AlphaFoldDB" id="A0A813G3H4"/>
<evidence type="ECO:0000256" key="2">
    <source>
        <dbReference type="SAM" id="Phobius"/>
    </source>
</evidence>
<accession>A0A813G3H4</accession>
<feature type="compositionally biased region" description="Low complexity" evidence="1">
    <location>
        <begin position="252"/>
        <end position="266"/>
    </location>
</feature>
<keyword evidence="2" id="KW-1133">Transmembrane helix</keyword>
<keyword evidence="4" id="KW-1185">Reference proteome</keyword>
<feature type="transmembrane region" description="Helical" evidence="2">
    <location>
        <begin position="482"/>
        <end position="503"/>
    </location>
</feature>